<dbReference type="InterPro" id="IPR010559">
    <property type="entry name" value="Sig_transdc_His_kin_internal"/>
</dbReference>
<keyword evidence="12" id="KW-0175">Coiled coil</keyword>
<keyword evidence="11 13" id="KW-0472">Membrane</keyword>
<dbReference type="Pfam" id="PF02518">
    <property type="entry name" value="HATPase_c"/>
    <property type="match status" value="1"/>
</dbReference>
<evidence type="ECO:0000256" key="10">
    <source>
        <dbReference type="ARBA" id="ARBA00023012"/>
    </source>
</evidence>
<reference evidence="15 16" key="1">
    <citation type="submission" date="2019-03" db="EMBL/GenBank/DDBJ databases">
        <title>Genomic Encyclopedia of Type Strains, Phase IV (KMG-IV): sequencing the most valuable type-strain genomes for metagenomic binning, comparative biology and taxonomic classification.</title>
        <authorList>
            <person name="Goeker M."/>
        </authorList>
    </citation>
    <scope>NUCLEOTIDE SEQUENCE [LARGE SCALE GENOMIC DNA]</scope>
    <source>
        <strain evidence="15 16">DSM 100433</strain>
    </source>
</reference>
<dbReference type="CDD" id="cd06225">
    <property type="entry name" value="HAMP"/>
    <property type="match status" value="1"/>
</dbReference>
<dbReference type="GO" id="GO:0005524">
    <property type="term" value="F:ATP binding"/>
    <property type="evidence" value="ECO:0007669"/>
    <property type="project" value="UniProtKB-KW"/>
</dbReference>
<dbReference type="RefSeq" id="WP_132084372.1">
    <property type="nucleotide sequence ID" value="NZ_SLUK01000004.1"/>
</dbReference>
<dbReference type="Pfam" id="PF06580">
    <property type="entry name" value="His_kinase"/>
    <property type="match status" value="1"/>
</dbReference>
<evidence type="ECO:0000256" key="1">
    <source>
        <dbReference type="ARBA" id="ARBA00004651"/>
    </source>
</evidence>
<evidence type="ECO:0000313" key="16">
    <source>
        <dbReference type="Proteomes" id="UP000294682"/>
    </source>
</evidence>
<dbReference type="SUPFAM" id="SSF55874">
    <property type="entry name" value="ATPase domain of HSP90 chaperone/DNA topoisomerase II/histidine kinase"/>
    <property type="match status" value="1"/>
</dbReference>
<organism evidence="15 16">
    <name type="scientific">Harryflintia acetispora</name>
    <dbReference type="NCBI Taxonomy" id="1849041"/>
    <lineage>
        <taxon>Bacteria</taxon>
        <taxon>Bacillati</taxon>
        <taxon>Bacillota</taxon>
        <taxon>Clostridia</taxon>
        <taxon>Eubacteriales</taxon>
        <taxon>Oscillospiraceae</taxon>
        <taxon>Harryflintia</taxon>
    </lineage>
</organism>
<dbReference type="InterPro" id="IPR003594">
    <property type="entry name" value="HATPase_dom"/>
</dbReference>
<evidence type="ECO:0000256" key="5">
    <source>
        <dbReference type="ARBA" id="ARBA00022692"/>
    </source>
</evidence>
<dbReference type="PANTHER" id="PTHR34220:SF11">
    <property type="entry name" value="SENSOR PROTEIN KINASE HPTS"/>
    <property type="match status" value="1"/>
</dbReference>
<keyword evidence="5 13" id="KW-0812">Transmembrane</keyword>
<dbReference type="Gene3D" id="6.10.340.10">
    <property type="match status" value="1"/>
</dbReference>
<keyword evidence="9 13" id="KW-1133">Transmembrane helix</keyword>
<keyword evidence="10" id="KW-0902">Two-component regulatory system</keyword>
<dbReference type="Gene3D" id="3.30.565.10">
    <property type="entry name" value="Histidine kinase-like ATPase, C-terminal domain"/>
    <property type="match status" value="1"/>
</dbReference>
<keyword evidence="7 15" id="KW-0418">Kinase</keyword>
<evidence type="ECO:0000259" key="14">
    <source>
        <dbReference type="PROSITE" id="PS50885"/>
    </source>
</evidence>
<dbReference type="InterPro" id="IPR050640">
    <property type="entry name" value="Bact_2-comp_sensor_kinase"/>
</dbReference>
<name>A0A9X8UJL0_9FIRM</name>
<feature type="transmembrane region" description="Helical" evidence="13">
    <location>
        <begin position="20"/>
        <end position="39"/>
    </location>
</feature>
<gene>
    <name evidence="15" type="ORF">EDD78_104132</name>
</gene>
<evidence type="ECO:0000313" key="15">
    <source>
        <dbReference type="EMBL" id="TCL43794.1"/>
    </source>
</evidence>
<evidence type="ECO:0000256" key="7">
    <source>
        <dbReference type="ARBA" id="ARBA00022777"/>
    </source>
</evidence>
<evidence type="ECO:0000256" key="3">
    <source>
        <dbReference type="ARBA" id="ARBA00022553"/>
    </source>
</evidence>
<comment type="caution">
    <text evidence="15">The sequence shown here is derived from an EMBL/GenBank/DDBJ whole genome shotgun (WGS) entry which is preliminary data.</text>
</comment>
<keyword evidence="8" id="KW-0067">ATP-binding</keyword>
<evidence type="ECO:0000256" key="9">
    <source>
        <dbReference type="ARBA" id="ARBA00022989"/>
    </source>
</evidence>
<dbReference type="InterPro" id="IPR036890">
    <property type="entry name" value="HATPase_C_sf"/>
</dbReference>
<evidence type="ECO:0000256" key="13">
    <source>
        <dbReference type="SAM" id="Phobius"/>
    </source>
</evidence>
<dbReference type="EMBL" id="SLUK01000004">
    <property type="protein sequence ID" value="TCL43794.1"/>
    <property type="molecule type" value="Genomic_DNA"/>
</dbReference>
<comment type="subcellular location">
    <subcellularLocation>
        <location evidence="1">Cell membrane</location>
        <topology evidence="1">Multi-pass membrane protein</topology>
    </subcellularLocation>
</comment>
<keyword evidence="2" id="KW-1003">Cell membrane</keyword>
<sequence>MVSSRYQKKLNRQITQYGILTVFICFTGFFATLIAYTGFYNSYLSYRYSAQLEASFNRVVGGYEGYLRDGDQQRTMLDFLDGTISENHLSYLFHDALRDIPVGADLILRDAAGKVRFTTFSERERTRHLLYFDEIVQVDHAKGRSREIYRTVYYIGGEFSRYLLVESLYDGNGTYRGGAALYLDGQEWNSQLNSNHYTSVITGQGGRVIASSNRSMVDGMNRFLPVRGRRITLGGQSYWLHGRTLPREEASVYAFVYSPPAGGYLMTGCVVIAGILLLTIALCRRFSSNVANINSASLTALRDEIAVIKEGRVDHRIKLRSDDEFEAIAAQINAMLDNIEALSSRNLELLRQSTEMEMRQLEAQFNPHFLYNTLESIRYSIKLDPQAADRIILKLTGLLRYSIRDSQHLVRAEEDFYMLRDYLEILCYRFQNRLSYHMEIAPECLGYPIPKLLLQPVIENSMKYGFLSRREIRIGICGWVEEGYLYFRVTDDGRGMDEEQLQAVRRQLGEDGGEHKGLHHIARRLQLQYGAESGISIQSERGSGTQVTLKIRCGEGWQSNEL</sequence>
<keyword evidence="3" id="KW-0597">Phosphoprotein</keyword>
<evidence type="ECO:0000256" key="12">
    <source>
        <dbReference type="SAM" id="Coils"/>
    </source>
</evidence>
<dbReference type="GO" id="GO:0005886">
    <property type="term" value="C:plasma membrane"/>
    <property type="evidence" value="ECO:0007669"/>
    <property type="project" value="UniProtKB-SubCell"/>
</dbReference>
<keyword evidence="4" id="KW-0808">Transferase</keyword>
<evidence type="ECO:0000256" key="6">
    <source>
        <dbReference type="ARBA" id="ARBA00022741"/>
    </source>
</evidence>
<evidence type="ECO:0000256" key="2">
    <source>
        <dbReference type="ARBA" id="ARBA00022475"/>
    </source>
</evidence>
<feature type="transmembrane region" description="Helical" evidence="13">
    <location>
        <begin position="261"/>
        <end position="283"/>
    </location>
</feature>
<dbReference type="GO" id="GO:0000155">
    <property type="term" value="F:phosphorelay sensor kinase activity"/>
    <property type="evidence" value="ECO:0007669"/>
    <property type="project" value="InterPro"/>
</dbReference>
<feature type="domain" description="HAMP" evidence="14">
    <location>
        <begin position="298"/>
        <end position="344"/>
    </location>
</feature>
<dbReference type="Proteomes" id="UP000294682">
    <property type="component" value="Unassembled WGS sequence"/>
</dbReference>
<evidence type="ECO:0000256" key="11">
    <source>
        <dbReference type="ARBA" id="ARBA00023136"/>
    </source>
</evidence>
<dbReference type="PANTHER" id="PTHR34220">
    <property type="entry name" value="SENSOR HISTIDINE KINASE YPDA"/>
    <property type="match status" value="1"/>
</dbReference>
<keyword evidence="6" id="KW-0547">Nucleotide-binding</keyword>
<evidence type="ECO:0000256" key="8">
    <source>
        <dbReference type="ARBA" id="ARBA00022840"/>
    </source>
</evidence>
<proteinExistence type="predicted"/>
<dbReference type="PROSITE" id="PS50885">
    <property type="entry name" value="HAMP"/>
    <property type="match status" value="1"/>
</dbReference>
<protein>
    <submittedName>
        <fullName evidence="15">Histidine kinase/DNA gyrase B/HSP90-like ATPase</fullName>
    </submittedName>
</protein>
<dbReference type="AlphaFoldDB" id="A0A9X8UJL0"/>
<evidence type="ECO:0000256" key="4">
    <source>
        <dbReference type="ARBA" id="ARBA00022679"/>
    </source>
</evidence>
<dbReference type="Pfam" id="PF00672">
    <property type="entry name" value="HAMP"/>
    <property type="match status" value="1"/>
</dbReference>
<keyword evidence="16" id="KW-1185">Reference proteome</keyword>
<dbReference type="InterPro" id="IPR003660">
    <property type="entry name" value="HAMP_dom"/>
</dbReference>
<feature type="coiled-coil region" evidence="12">
    <location>
        <begin position="332"/>
        <end position="364"/>
    </location>
</feature>
<accession>A0A9X8UJL0</accession>